<evidence type="ECO:0000256" key="5">
    <source>
        <dbReference type="ARBA" id="ARBA00023210"/>
    </source>
</evidence>
<dbReference type="PANTHER" id="PTHR34981">
    <property type="entry name" value="CELL DIVISION PROTEIN ZAPA"/>
    <property type="match status" value="1"/>
</dbReference>
<dbReference type="RefSeq" id="WP_404314219.1">
    <property type="nucleotide sequence ID" value="NZ_JAUIYO010000001.1"/>
</dbReference>
<keyword evidence="11" id="KW-1185">Reference proteome</keyword>
<evidence type="ECO:0000313" key="11">
    <source>
        <dbReference type="Proteomes" id="UP001619911"/>
    </source>
</evidence>
<evidence type="ECO:0000256" key="7">
    <source>
        <dbReference type="ARBA" id="ARBA00024910"/>
    </source>
</evidence>
<organism evidence="10 11">
    <name type="scientific">Bacillus lumedeiriae</name>
    <dbReference type="NCBI Taxonomy" id="3058829"/>
    <lineage>
        <taxon>Bacteria</taxon>
        <taxon>Bacillati</taxon>
        <taxon>Bacillota</taxon>
        <taxon>Bacilli</taxon>
        <taxon>Bacillales</taxon>
        <taxon>Bacillaceae</taxon>
        <taxon>Bacillus</taxon>
    </lineage>
</organism>
<comment type="function">
    <text evidence="7">Activator of cell division through the inhibition of FtsZ GTPase activity, therefore promoting FtsZ assembly into bundles of protofilaments necessary for the formation of the division Z ring. It is recruited early at mid-cell but it is not essential for cell division.</text>
</comment>
<keyword evidence="6" id="KW-0131">Cell cycle</keyword>
<evidence type="ECO:0000256" key="3">
    <source>
        <dbReference type="ARBA" id="ARBA00022490"/>
    </source>
</evidence>
<comment type="subunit">
    <text evidence="8">Homodimer. Interacts with FtsZ.</text>
</comment>
<dbReference type="Proteomes" id="UP001619911">
    <property type="component" value="Unassembled WGS sequence"/>
</dbReference>
<reference evidence="10 11" key="1">
    <citation type="submission" date="2023-07" db="EMBL/GenBank/DDBJ databases">
        <title>Bacillus lucianemedeirus sp. nov, a new species isolated from an immunobiological production facility.</title>
        <authorList>
            <person name="Costa L.V."/>
            <person name="Miranda R.V.S.L."/>
            <person name="Brandao M.L.L."/>
            <person name="Reis C.M.F."/>
            <person name="Frazao A.M."/>
            <person name="Cruz F.V."/>
            <person name="Baio P.V.P."/>
            <person name="Veras J.F.C."/>
            <person name="Ramos J.N."/>
            <person name="Vieira V."/>
        </authorList>
    </citation>
    <scope>NUCLEOTIDE SEQUENCE [LARGE SCALE GENOMIC DNA]</scope>
    <source>
        <strain evidence="10 11">B190/17</strain>
    </source>
</reference>
<dbReference type="InterPro" id="IPR007838">
    <property type="entry name" value="Cell_div_ZapA-like"/>
</dbReference>
<accession>A0ABW8I505</accession>
<proteinExistence type="predicted"/>
<keyword evidence="4 10" id="KW-0132">Cell division</keyword>
<dbReference type="SUPFAM" id="SSF102829">
    <property type="entry name" value="Cell division protein ZapA-like"/>
    <property type="match status" value="1"/>
</dbReference>
<dbReference type="EMBL" id="JAUIYO010000001">
    <property type="protein sequence ID" value="MFK2824577.1"/>
    <property type="molecule type" value="Genomic_DNA"/>
</dbReference>
<name>A0ABW8I505_9BACI</name>
<dbReference type="Pfam" id="PF05164">
    <property type="entry name" value="ZapA"/>
    <property type="match status" value="1"/>
</dbReference>
<dbReference type="InterPro" id="IPR036192">
    <property type="entry name" value="Cell_div_ZapA-like_sf"/>
</dbReference>
<evidence type="ECO:0000313" key="10">
    <source>
        <dbReference type="EMBL" id="MFK2824577.1"/>
    </source>
</evidence>
<comment type="caution">
    <text evidence="10">The sequence shown here is derived from an EMBL/GenBank/DDBJ whole genome shotgun (WGS) entry which is preliminary data.</text>
</comment>
<dbReference type="GO" id="GO:0051301">
    <property type="term" value="P:cell division"/>
    <property type="evidence" value="ECO:0007669"/>
    <property type="project" value="UniProtKB-KW"/>
</dbReference>
<protein>
    <recommendedName>
        <fullName evidence="2">Cell division protein ZapA</fullName>
    </recommendedName>
    <alternativeName>
        <fullName evidence="9">Z ring-associated protein ZapA</fullName>
    </alternativeName>
</protein>
<evidence type="ECO:0000256" key="6">
    <source>
        <dbReference type="ARBA" id="ARBA00023306"/>
    </source>
</evidence>
<evidence type="ECO:0000256" key="1">
    <source>
        <dbReference type="ARBA" id="ARBA00004496"/>
    </source>
</evidence>
<dbReference type="PANTHER" id="PTHR34981:SF1">
    <property type="entry name" value="CELL DIVISION PROTEIN ZAPA"/>
    <property type="match status" value="1"/>
</dbReference>
<evidence type="ECO:0000256" key="8">
    <source>
        <dbReference type="ARBA" id="ARBA00026068"/>
    </source>
</evidence>
<evidence type="ECO:0000256" key="2">
    <source>
        <dbReference type="ARBA" id="ARBA00015195"/>
    </source>
</evidence>
<dbReference type="InterPro" id="IPR053712">
    <property type="entry name" value="Bac_CellDiv_Activator"/>
</dbReference>
<comment type="subcellular location">
    <subcellularLocation>
        <location evidence="1">Cytoplasm</location>
    </subcellularLocation>
</comment>
<keyword evidence="3" id="KW-0963">Cytoplasm</keyword>
<dbReference type="Gene3D" id="6.10.250.790">
    <property type="match status" value="1"/>
</dbReference>
<dbReference type="NCBIfam" id="NF010724">
    <property type="entry name" value="PRK14126.1"/>
    <property type="match status" value="1"/>
</dbReference>
<gene>
    <name evidence="10" type="primary">zapA</name>
    <name evidence="10" type="ORF">QYG89_02545</name>
</gene>
<evidence type="ECO:0000256" key="9">
    <source>
        <dbReference type="ARBA" id="ARBA00033158"/>
    </source>
</evidence>
<evidence type="ECO:0000256" key="4">
    <source>
        <dbReference type="ARBA" id="ARBA00022618"/>
    </source>
</evidence>
<keyword evidence="5" id="KW-0717">Septation</keyword>
<sequence>MSNEQKNRITVNIYGHHYTIVGTESKSHMQHVARMVDEKMREIKLKNPVLDLNKIAVLTAVNTVHEYMKLQEEMNHLKEELKGLKG</sequence>